<feature type="domain" description="Major facilitator superfamily (MFS) profile" evidence="8">
    <location>
        <begin position="34"/>
        <end position="409"/>
    </location>
</feature>
<evidence type="ECO:0000256" key="2">
    <source>
        <dbReference type="ARBA" id="ARBA00022448"/>
    </source>
</evidence>
<sequence length="413" mass="45627">MSLSYVLQLGVHYKLQEIGGSKMEFALKKEKTSLKVVFISYYFLIFFGIGGLFPLLSVYLSDVVKLSGTQVGIIMSISPVVMIFAQPLWGIISDYTQQPRLVLTITLLCTGIAGFLFSLTTDYYVFVLLSALLAFFQSSLIPISDSITLNYVQKVHGDYGSIRLWGAIGFAISVLTVGRLAEVFGLHVIFYVFAIILVLASYLARYLPKESQTMQVRLRDGVSQLVKMPKFVLFLVITFLIFGPIYANNFYFGLYITDIGGTLTGVGLAFLFAAGSEAPFMKVAKAWISRFGMLHILLLSAFISGVRWLFYFMEPPLGAVYATTVAQGFSVGLFIPAALQYVRDLAPVHVRVTAVSIYAAVGNGLGSWFCTFFGGLILETYTTSTVYGFFGLLTFLGCALTLLLRNIEQKERS</sequence>
<feature type="transmembrane region" description="Helical" evidence="7">
    <location>
        <begin position="319"/>
        <end position="342"/>
    </location>
</feature>
<dbReference type="PANTHER" id="PTHR23522">
    <property type="entry name" value="BLL5896 PROTEIN"/>
    <property type="match status" value="1"/>
</dbReference>
<feature type="transmembrane region" description="Helical" evidence="7">
    <location>
        <begin position="252"/>
        <end position="273"/>
    </location>
</feature>
<reference evidence="9 10" key="1">
    <citation type="submission" date="2021-01" db="EMBL/GenBank/DDBJ databases">
        <title>Genomic Encyclopedia of Type Strains, Phase IV (KMG-IV): sequencing the most valuable type-strain genomes for metagenomic binning, comparative biology and taxonomic classification.</title>
        <authorList>
            <person name="Goeker M."/>
        </authorList>
    </citation>
    <scope>NUCLEOTIDE SEQUENCE [LARGE SCALE GENOMIC DNA]</scope>
    <source>
        <strain evidence="9 10">DSM 104297</strain>
    </source>
</reference>
<dbReference type="Pfam" id="PF12832">
    <property type="entry name" value="MFS_1_like"/>
    <property type="match status" value="1"/>
</dbReference>
<keyword evidence="6 7" id="KW-0472">Membrane</keyword>
<feature type="transmembrane region" description="Helical" evidence="7">
    <location>
        <begin position="294"/>
        <end position="313"/>
    </location>
</feature>
<dbReference type="PANTHER" id="PTHR23522:SF4">
    <property type="entry name" value="NUCLEOSIDE PERMEASE NUPG-RELATED"/>
    <property type="match status" value="1"/>
</dbReference>
<feature type="transmembrane region" description="Helical" evidence="7">
    <location>
        <begin position="36"/>
        <end position="59"/>
    </location>
</feature>
<accession>A0ABS2QZF5</accession>
<dbReference type="InterPro" id="IPR036259">
    <property type="entry name" value="MFS_trans_sf"/>
</dbReference>
<feature type="transmembrane region" description="Helical" evidence="7">
    <location>
        <begin position="164"/>
        <end position="182"/>
    </location>
</feature>
<evidence type="ECO:0000256" key="1">
    <source>
        <dbReference type="ARBA" id="ARBA00004651"/>
    </source>
</evidence>
<feature type="transmembrane region" description="Helical" evidence="7">
    <location>
        <begin position="384"/>
        <end position="404"/>
    </location>
</feature>
<evidence type="ECO:0000256" key="7">
    <source>
        <dbReference type="SAM" id="Phobius"/>
    </source>
</evidence>
<proteinExistence type="predicted"/>
<evidence type="ECO:0000259" key="8">
    <source>
        <dbReference type="PROSITE" id="PS50850"/>
    </source>
</evidence>
<dbReference type="RefSeq" id="WP_338038945.1">
    <property type="nucleotide sequence ID" value="NZ_JAFBFC010000009.1"/>
</dbReference>
<evidence type="ECO:0000256" key="6">
    <source>
        <dbReference type="ARBA" id="ARBA00023136"/>
    </source>
</evidence>
<organism evidence="9 10">
    <name type="scientific">Priestia iocasae</name>
    <dbReference type="NCBI Taxonomy" id="2291674"/>
    <lineage>
        <taxon>Bacteria</taxon>
        <taxon>Bacillati</taxon>
        <taxon>Bacillota</taxon>
        <taxon>Bacilli</taxon>
        <taxon>Bacillales</taxon>
        <taxon>Bacillaceae</taxon>
        <taxon>Priestia</taxon>
    </lineage>
</organism>
<comment type="caution">
    <text evidence="9">The sequence shown here is derived from an EMBL/GenBank/DDBJ whole genome shotgun (WGS) entry which is preliminary data.</text>
</comment>
<evidence type="ECO:0000256" key="4">
    <source>
        <dbReference type="ARBA" id="ARBA00022692"/>
    </source>
</evidence>
<keyword evidence="2" id="KW-0813">Transport</keyword>
<evidence type="ECO:0000313" key="10">
    <source>
        <dbReference type="Proteomes" id="UP000809829"/>
    </source>
</evidence>
<comment type="subcellular location">
    <subcellularLocation>
        <location evidence="1">Cell membrane</location>
        <topology evidence="1">Multi-pass membrane protein</topology>
    </subcellularLocation>
</comment>
<feature type="transmembrane region" description="Helical" evidence="7">
    <location>
        <begin position="188"/>
        <end position="207"/>
    </location>
</feature>
<dbReference type="Proteomes" id="UP000809829">
    <property type="component" value="Unassembled WGS sequence"/>
</dbReference>
<dbReference type="InterPro" id="IPR024989">
    <property type="entry name" value="MFS_assoc_dom"/>
</dbReference>
<feature type="transmembrane region" description="Helical" evidence="7">
    <location>
        <begin position="123"/>
        <end position="143"/>
    </location>
</feature>
<gene>
    <name evidence="9" type="ORF">JOC83_003724</name>
</gene>
<dbReference type="PROSITE" id="PS50850">
    <property type="entry name" value="MFS"/>
    <property type="match status" value="1"/>
</dbReference>
<keyword evidence="4 7" id="KW-0812">Transmembrane</keyword>
<dbReference type="SUPFAM" id="SSF103473">
    <property type="entry name" value="MFS general substrate transporter"/>
    <property type="match status" value="1"/>
</dbReference>
<evidence type="ECO:0000313" key="9">
    <source>
        <dbReference type="EMBL" id="MBM7704865.1"/>
    </source>
</evidence>
<dbReference type="EMBL" id="JAFBFC010000009">
    <property type="protein sequence ID" value="MBM7704865.1"/>
    <property type="molecule type" value="Genomic_DNA"/>
</dbReference>
<feature type="transmembrane region" description="Helical" evidence="7">
    <location>
        <begin position="354"/>
        <end position="378"/>
    </location>
</feature>
<feature type="transmembrane region" description="Helical" evidence="7">
    <location>
        <begin position="228"/>
        <end position="246"/>
    </location>
</feature>
<keyword evidence="3" id="KW-1003">Cell membrane</keyword>
<keyword evidence="5 7" id="KW-1133">Transmembrane helix</keyword>
<name>A0ABS2QZF5_9BACI</name>
<dbReference type="InterPro" id="IPR020846">
    <property type="entry name" value="MFS_dom"/>
</dbReference>
<keyword evidence="10" id="KW-1185">Reference proteome</keyword>
<feature type="transmembrane region" description="Helical" evidence="7">
    <location>
        <begin position="101"/>
        <end position="117"/>
    </location>
</feature>
<evidence type="ECO:0000256" key="3">
    <source>
        <dbReference type="ARBA" id="ARBA00022475"/>
    </source>
</evidence>
<feature type="transmembrane region" description="Helical" evidence="7">
    <location>
        <begin position="71"/>
        <end position="89"/>
    </location>
</feature>
<evidence type="ECO:0000256" key="5">
    <source>
        <dbReference type="ARBA" id="ARBA00022989"/>
    </source>
</evidence>
<dbReference type="Gene3D" id="1.20.1250.20">
    <property type="entry name" value="MFS general substrate transporter like domains"/>
    <property type="match status" value="2"/>
</dbReference>
<protein>
    <submittedName>
        <fullName evidence="9">PPP family 3-phenylpropionic acid transporter</fullName>
    </submittedName>
</protein>
<dbReference type="CDD" id="cd17335">
    <property type="entry name" value="MFS_MFSD6"/>
    <property type="match status" value="1"/>
</dbReference>